<dbReference type="Proteomes" id="UP000267164">
    <property type="component" value="Chromosome"/>
</dbReference>
<evidence type="ECO:0000313" key="3">
    <source>
        <dbReference type="EMBL" id="AYF79112.1"/>
    </source>
</evidence>
<feature type="domain" description="HTH arsR-type" evidence="2">
    <location>
        <begin position="4"/>
        <end position="95"/>
    </location>
</feature>
<dbReference type="SUPFAM" id="SSF46785">
    <property type="entry name" value="Winged helix' DNA-binding domain"/>
    <property type="match status" value="1"/>
</dbReference>
<accession>A0A386ZMS6</accession>
<dbReference type="GO" id="GO:0003700">
    <property type="term" value="F:DNA-binding transcription factor activity"/>
    <property type="evidence" value="ECO:0007669"/>
    <property type="project" value="InterPro"/>
</dbReference>
<dbReference type="RefSeq" id="WP_120744189.1">
    <property type="nucleotide sequence ID" value="NZ_CP032568.1"/>
</dbReference>
<sequence>MSGARFDELIHPSTRLNLVATLAAADWAEFAFLKDRLNLSDSALSKQLATLEEAGYVATERRLEGSRRKVRARLTAAGRSAFDGHIAALREIVAGASTAEPPGR</sequence>
<evidence type="ECO:0000259" key="2">
    <source>
        <dbReference type="SMART" id="SM00418"/>
    </source>
</evidence>
<dbReference type="InterPro" id="IPR036390">
    <property type="entry name" value="WH_DNA-bd_sf"/>
</dbReference>
<dbReference type="InterPro" id="IPR036388">
    <property type="entry name" value="WH-like_DNA-bd_sf"/>
</dbReference>
<protein>
    <submittedName>
        <fullName evidence="3">ArsR family transcriptional regulator</fullName>
    </submittedName>
</protein>
<dbReference type="InterPro" id="IPR000835">
    <property type="entry name" value="HTH_MarR-typ"/>
</dbReference>
<dbReference type="AlphaFoldDB" id="A0A386ZMS6"/>
<dbReference type="SMART" id="SM00418">
    <property type="entry name" value="HTH_ARSR"/>
    <property type="match status" value="1"/>
</dbReference>
<dbReference type="OrthoDB" id="4952043at2"/>
<dbReference type="Pfam" id="PF13601">
    <property type="entry name" value="HTH_34"/>
    <property type="match status" value="1"/>
</dbReference>
<reference evidence="3 4" key="1">
    <citation type="submission" date="2018-09" db="EMBL/GenBank/DDBJ databases">
        <title>Nocardia yunnanensis sp. nov., an actinomycete isolated from a soil sample.</title>
        <authorList>
            <person name="Zhang J."/>
        </authorList>
    </citation>
    <scope>NUCLEOTIDE SEQUENCE [LARGE SCALE GENOMIC DNA]</scope>
    <source>
        <strain evidence="3 4">CFHS0054</strain>
    </source>
</reference>
<name>A0A386ZMS6_9NOCA</name>
<dbReference type="PANTHER" id="PTHR37318">
    <property type="entry name" value="BSL7504 PROTEIN"/>
    <property type="match status" value="1"/>
</dbReference>
<dbReference type="InterPro" id="IPR001845">
    <property type="entry name" value="HTH_ArsR_DNA-bd_dom"/>
</dbReference>
<gene>
    <name evidence="3" type="ORF">D7D52_17445</name>
</gene>
<evidence type="ECO:0000259" key="1">
    <source>
        <dbReference type="SMART" id="SM00347"/>
    </source>
</evidence>
<feature type="domain" description="HTH marR-type" evidence="1">
    <location>
        <begin position="4"/>
        <end position="101"/>
    </location>
</feature>
<keyword evidence="4" id="KW-1185">Reference proteome</keyword>
<dbReference type="InterPro" id="IPR027395">
    <property type="entry name" value="WH_DNA-bd_dom"/>
</dbReference>
<dbReference type="SMART" id="SM00347">
    <property type="entry name" value="HTH_MARR"/>
    <property type="match status" value="1"/>
</dbReference>
<dbReference type="EMBL" id="CP032568">
    <property type="protein sequence ID" value="AYF79112.1"/>
    <property type="molecule type" value="Genomic_DNA"/>
</dbReference>
<dbReference type="Gene3D" id="1.10.10.10">
    <property type="entry name" value="Winged helix-like DNA-binding domain superfamily/Winged helix DNA-binding domain"/>
    <property type="match status" value="1"/>
</dbReference>
<proteinExistence type="predicted"/>
<dbReference type="PANTHER" id="PTHR37318:SF1">
    <property type="entry name" value="BSL7504 PROTEIN"/>
    <property type="match status" value="1"/>
</dbReference>
<dbReference type="KEGG" id="nyu:D7D52_17445"/>
<evidence type="ECO:0000313" key="4">
    <source>
        <dbReference type="Proteomes" id="UP000267164"/>
    </source>
</evidence>
<organism evidence="3 4">
    <name type="scientific">Nocardia yunnanensis</name>
    <dbReference type="NCBI Taxonomy" id="2382165"/>
    <lineage>
        <taxon>Bacteria</taxon>
        <taxon>Bacillati</taxon>
        <taxon>Actinomycetota</taxon>
        <taxon>Actinomycetes</taxon>
        <taxon>Mycobacteriales</taxon>
        <taxon>Nocardiaceae</taxon>
        <taxon>Nocardia</taxon>
    </lineage>
</organism>